<dbReference type="InterPro" id="IPR002018">
    <property type="entry name" value="CarbesteraseB"/>
</dbReference>
<name>A0A9W8NBE7_9PEZI</name>
<accession>A0A9W8NBE7</accession>
<dbReference type="VEuPathDB" id="FungiDB:F4678DRAFT_470152"/>
<dbReference type="PANTHER" id="PTHR11559">
    <property type="entry name" value="CARBOXYLESTERASE"/>
    <property type="match status" value="1"/>
</dbReference>
<comment type="caution">
    <text evidence="2">The sequence shown here is derived from an EMBL/GenBank/DDBJ whole genome shotgun (WGS) entry which is preliminary data.</text>
</comment>
<dbReference type="InterPro" id="IPR050309">
    <property type="entry name" value="Type-B_Carboxylest/Lipase"/>
</dbReference>
<evidence type="ECO:0000313" key="3">
    <source>
        <dbReference type="Proteomes" id="UP001148614"/>
    </source>
</evidence>
<keyword evidence="3" id="KW-1185">Reference proteome</keyword>
<dbReference type="EMBL" id="JANPWZ010001323">
    <property type="protein sequence ID" value="KAJ3566731.1"/>
    <property type="molecule type" value="Genomic_DNA"/>
</dbReference>
<dbReference type="Pfam" id="PF00135">
    <property type="entry name" value="COesterase"/>
    <property type="match status" value="1"/>
</dbReference>
<sequence>MAQKTCTINLPQGNYLGQVIGPSSSSPRAIQAYTGIPYAQTTGGENRFRPAQALNTQAQQGVIYHALSFGQICAPGKTGVGGHGENCLNANIYRPHFGDDAAEIAAEEKRLGVDSKKLPVVVYVHGGGFNMGSSRERNMASFAAFADSPIIAMSFNYRVGPFGFLPSAAAAKQGVLNLGLKDQQFFFEWMKAILPSIGGDPDNVTLMGLSAGSHSIGHHLISYSPANKLISGPPPFQKIIAESGGSTARATLVPTHPLHAQQFQEFLMECGLDGVSDDELFDKLRELPYSTIVYASQTIWGKWSKTLRWPFQPVIDGPGGVIPDLPINSWNKGNVLRIPIITGFNTNEGASFVPQGANMATAVRSFMSSIIPALQDEDLQTLDELYPSPSTSRGKQLYANAQESTKFGTEFWRLDDAYAHYAYICPVLQTATLASTAQDAAPVYVYHYAPRSATYGATDHGDETWTVVHEMSKIGSFPGLVAVADAMTGAWTRFAATGDPNQSYFGTKANFTWPQYTSPFNSTGTADNNDDDSTGLVALFGSGNDEQMKSAGTNNPGTPAKSVPLTTREIAECKFWWPRVIYSEGWGNGSTSFTTSEKKVTIKAKL</sequence>
<dbReference type="InterPro" id="IPR029058">
    <property type="entry name" value="AB_hydrolase_fold"/>
</dbReference>
<dbReference type="AlphaFoldDB" id="A0A9W8NBE7"/>
<feature type="domain" description="Carboxylesterase type B" evidence="1">
    <location>
        <begin position="7"/>
        <end position="518"/>
    </location>
</feature>
<proteinExistence type="predicted"/>
<protein>
    <recommendedName>
        <fullName evidence="1">Carboxylesterase type B domain-containing protein</fullName>
    </recommendedName>
</protein>
<reference evidence="2" key="1">
    <citation type="submission" date="2022-07" db="EMBL/GenBank/DDBJ databases">
        <title>Genome Sequence of Xylaria arbuscula.</title>
        <authorList>
            <person name="Buettner E."/>
        </authorList>
    </citation>
    <scope>NUCLEOTIDE SEQUENCE</scope>
    <source>
        <strain evidence="2">VT107</strain>
    </source>
</reference>
<evidence type="ECO:0000313" key="2">
    <source>
        <dbReference type="EMBL" id="KAJ3566731.1"/>
    </source>
</evidence>
<dbReference type="SUPFAM" id="SSF53474">
    <property type="entry name" value="alpha/beta-Hydrolases"/>
    <property type="match status" value="1"/>
</dbReference>
<gene>
    <name evidence="2" type="ORF">NPX13_g7025</name>
</gene>
<dbReference type="Gene3D" id="3.40.50.1820">
    <property type="entry name" value="alpha/beta hydrolase"/>
    <property type="match status" value="1"/>
</dbReference>
<dbReference type="Proteomes" id="UP001148614">
    <property type="component" value="Unassembled WGS sequence"/>
</dbReference>
<organism evidence="2 3">
    <name type="scientific">Xylaria arbuscula</name>
    <dbReference type="NCBI Taxonomy" id="114810"/>
    <lineage>
        <taxon>Eukaryota</taxon>
        <taxon>Fungi</taxon>
        <taxon>Dikarya</taxon>
        <taxon>Ascomycota</taxon>
        <taxon>Pezizomycotina</taxon>
        <taxon>Sordariomycetes</taxon>
        <taxon>Xylariomycetidae</taxon>
        <taxon>Xylariales</taxon>
        <taxon>Xylariaceae</taxon>
        <taxon>Xylaria</taxon>
    </lineage>
</organism>
<evidence type="ECO:0000259" key="1">
    <source>
        <dbReference type="Pfam" id="PF00135"/>
    </source>
</evidence>